<sequence length="145" mass="16767">MKYSVQRSLPRLLYLVRVVANPLQVGQRDDRFHSALSPSLYGSDTWHGVNQGSGVLVSWGIHRSEKKQNLEKQRLNKELTVLEHQEVSEIVIKRPIIKYPNGVKLKKKCLDHFRHIIPDTLYGKMFNASVAVVQFTDRRKETKFG</sequence>
<evidence type="ECO:0000313" key="2">
    <source>
        <dbReference type="Proteomes" id="UP000499080"/>
    </source>
</evidence>
<name>A0A4Y2UEK5_ARAVE</name>
<accession>A0A4Y2UEK5</accession>
<organism evidence="1 2">
    <name type="scientific">Araneus ventricosus</name>
    <name type="common">Orbweaver spider</name>
    <name type="synonym">Epeira ventricosa</name>
    <dbReference type="NCBI Taxonomy" id="182803"/>
    <lineage>
        <taxon>Eukaryota</taxon>
        <taxon>Metazoa</taxon>
        <taxon>Ecdysozoa</taxon>
        <taxon>Arthropoda</taxon>
        <taxon>Chelicerata</taxon>
        <taxon>Arachnida</taxon>
        <taxon>Araneae</taxon>
        <taxon>Araneomorphae</taxon>
        <taxon>Entelegynae</taxon>
        <taxon>Araneoidea</taxon>
        <taxon>Araneidae</taxon>
        <taxon>Araneus</taxon>
    </lineage>
</organism>
<evidence type="ECO:0000313" key="1">
    <source>
        <dbReference type="EMBL" id="GBO10441.1"/>
    </source>
</evidence>
<gene>
    <name evidence="1" type="ORF">AVEN_22845_1</name>
</gene>
<dbReference type="EMBL" id="BGPR01035551">
    <property type="protein sequence ID" value="GBO10441.1"/>
    <property type="molecule type" value="Genomic_DNA"/>
</dbReference>
<dbReference type="AlphaFoldDB" id="A0A4Y2UEK5"/>
<keyword evidence="2" id="KW-1185">Reference proteome</keyword>
<dbReference type="Proteomes" id="UP000499080">
    <property type="component" value="Unassembled WGS sequence"/>
</dbReference>
<comment type="caution">
    <text evidence="1">The sequence shown here is derived from an EMBL/GenBank/DDBJ whole genome shotgun (WGS) entry which is preliminary data.</text>
</comment>
<proteinExistence type="predicted"/>
<protein>
    <submittedName>
        <fullName evidence="1">Uncharacterized protein</fullName>
    </submittedName>
</protein>
<reference evidence="1 2" key="1">
    <citation type="journal article" date="2019" name="Sci. Rep.">
        <title>Orb-weaving spider Araneus ventricosus genome elucidates the spidroin gene catalogue.</title>
        <authorList>
            <person name="Kono N."/>
            <person name="Nakamura H."/>
            <person name="Ohtoshi R."/>
            <person name="Moran D.A.P."/>
            <person name="Shinohara A."/>
            <person name="Yoshida Y."/>
            <person name="Fujiwara M."/>
            <person name="Mori M."/>
            <person name="Tomita M."/>
            <person name="Arakawa K."/>
        </authorList>
    </citation>
    <scope>NUCLEOTIDE SEQUENCE [LARGE SCALE GENOMIC DNA]</scope>
</reference>